<dbReference type="Proteomes" id="UP000010866">
    <property type="component" value="Chromosome"/>
</dbReference>
<dbReference type="InterPro" id="IPR001610">
    <property type="entry name" value="PAC"/>
</dbReference>
<dbReference type="SMART" id="SM00387">
    <property type="entry name" value="HATPase_c"/>
    <property type="match status" value="1"/>
</dbReference>
<dbReference type="InterPro" id="IPR036890">
    <property type="entry name" value="HATPase_C_sf"/>
</dbReference>
<dbReference type="SMART" id="SM00091">
    <property type="entry name" value="PAS"/>
    <property type="match status" value="5"/>
</dbReference>
<dbReference type="PROSITE" id="PS50112">
    <property type="entry name" value="PAS"/>
    <property type="match status" value="4"/>
</dbReference>
<reference evidence="10" key="1">
    <citation type="submission" date="2012-02" db="EMBL/GenBank/DDBJ databases">
        <title>Complete sequence of chromosome of Methanomethylovorans hollandica DSM 15978.</title>
        <authorList>
            <person name="Lucas S."/>
            <person name="Copeland A."/>
            <person name="Lapidus A."/>
            <person name="Glavina del Rio T."/>
            <person name="Dalin E."/>
            <person name="Tice H."/>
            <person name="Bruce D."/>
            <person name="Goodwin L."/>
            <person name="Pitluck S."/>
            <person name="Peters L."/>
            <person name="Mikhailova N."/>
            <person name="Held B."/>
            <person name="Kyrpides N."/>
            <person name="Mavromatis K."/>
            <person name="Ivanova N."/>
            <person name="Brettin T."/>
            <person name="Detter J.C."/>
            <person name="Han C."/>
            <person name="Larimer F."/>
            <person name="Land M."/>
            <person name="Hauser L."/>
            <person name="Markowitz V."/>
            <person name="Cheng J.-F."/>
            <person name="Hugenholtz P."/>
            <person name="Woyke T."/>
            <person name="Wu D."/>
            <person name="Spring S."/>
            <person name="Schroeder M."/>
            <person name="Brambilla E."/>
            <person name="Klenk H.-P."/>
            <person name="Eisen J.A."/>
        </authorList>
    </citation>
    <scope>NUCLEOTIDE SEQUENCE [LARGE SCALE GENOMIC DNA]</scope>
    <source>
        <strain evidence="10">DSM 15978 / NBRC 107637 / DMS1</strain>
    </source>
</reference>
<dbReference type="PRINTS" id="PR00344">
    <property type="entry name" value="BCTRLSENSOR"/>
</dbReference>
<evidence type="ECO:0000256" key="2">
    <source>
        <dbReference type="ARBA" id="ARBA00012438"/>
    </source>
</evidence>
<organism evidence="9 10">
    <name type="scientific">Methanomethylovorans hollandica (strain DSM 15978 / NBRC 107637 / DMS1)</name>
    <dbReference type="NCBI Taxonomy" id="867904"/>
    <lineage>
        <taxon>Archaea</taxon>
        <taxon>Methanobacteriati</taxon>
        <taxon>Methanobacteriota</taxon>
        <taxon>Stenosarchaea group</taxon>
        <taxon>Methanomicrobia</taxon>
        <taxon>Methanosarcinales</taxon>
        <taxon>Methanosarcinaceae</taxon>
        <taxon>Methanomethylovorans</taxon>
    </lineage>
</organism>
<feature type="domain" description="PAC" evidence="8">
    <location>
        <begin position="461"/>
        <end position="511"/>
    </location>
</feature>
<evidence type="ECO:0000256" key="4">
    <source>
        <dbReference type="ARBA" id="ARBA00022679"/>
    </source>
</evidence>
<dbReference type="PROSITE" id="PS50109">
    <property type="entry name" value="HIS_KIN"/>
    <property type="match status" value="1"/>
</dbReference>
<dbReference type="InterPro" id="IPR036097">
    <property type="entry name" value="HisK_dim/P_sf"/>
</dbReference>
<dbReference type="GO" id="GO:0000155">
    <property type="term" value="F:phosphorelay sensor kinase activity"/>
    <property type="evidence" value="ECO:0007669"/>
    <property type="project" value="InterPro"/>
</dbReference>
<dbReference type="EMBL" id="CP003362">
    <property type="protein sequence ID" value="AGB48590.1"/>
    <property type="molecule type" value="Genomic_DNA"/>
</dbReference>
<dbReference type="Gene3D" id="1.10.287.130">
    <property type="match status" value="1"/>
</dbReference>
<feature type="domain" description="PAS" evidence="7">
    <location>
        <begin position="512"/>
        <end position="585"/>
    </location>
</feature>
<dbReference type="Gene3D" id="3.30.450.20">
    <property type="entry name" value="PAS domain"/>
    <property type="match status" value="5"/>
</dbReference>
<evidence type="ECO:0000256" key="1">
    <source>
        <dbReference type="ARBA" id="ARBA00000085"/>
    </source>
</evidence>
<evidence type="ECO:0000259" key="7">
    <source>
        <dbReference type="PROSITE" id="PS50112"/>
    </source>
</evidence>
<dbReference type="InterPro" id="IPR003661">
    <property type="entry name" value="HisK_dim/P_dom"/>
</dbReference>
<dbReference type="InterPro" id="IPR013767">
    <property type="entry name" value="PAS_fold"/>
</dbReference>
<keyword evidence="10" id="KW-1185">Reference proteome</keyword>
<dbReference type="CDD" id="cd00082">
    <property type="entry name" value="HisKA"/>
    <property type="match status" value="1"/>
</dbReference>
<dbReference type="SUPFAM" id="SSF47384">
    <property type="entry name" value="Homodimeric domain of signal transducing histidine kinase"/>
    <property type="match status" value="1"/>
</dbReference>
<feature type="domain" description="PAS" evidence="7">
    <location>
        <begin position="269"/>
        <end position="339"/>
    </location>
</feature>
<dbReference type="SMART" id="SM00086">
    <property type="entry name" value="PAC"/>
    <property type="match status" value="5"/>
</dbReference>
<feature type="domain" description="PAC" evidence="8">
    <location>
        <begin position="717"/>
        <end position="767"/>
    </location>
</feature>
<dbReference type="Pfam" id="PF00512">
    <property type="entry name" value="HisKA"/>
    <property type="match status" value="1"/>
</dbReference>
<evidence type="ECO:0000259" key="6">
    <source>
        <dbReference type="PROSITE" id="PS50109"/>
    </source>
</evidence>
<dbReference type="PROSITE" id="PS50113">
    <property type="entry name" value="PAC"/>
    <property type="match status" value="4"/>
</dbReference>
<dbReference type="SUPFAM" id="SSF55874">
    <property type="entry name" value="ATPase domain of HSP90 chaperone/DNA topoisomerase II/histidine kinase"/>
    <property type="match status" value="1"/>
</dbReference>
<dbReference type="SMART" id="SM00388">
    <property type="entry name" value="HisKA"/>
    <property type="match status" value="1"/>
</dbReference>
<dbReference type="PANTHER" id="PTHR43047:SF72">
    <property type="entry name" value="OSMOSENSING HISTIDINE PROTEIN KINASE SLN1"/>
    <property type="match status" value="1"/>
</dbReference>
<dbReference type="HOGENOM" id="CLU_000445_114_71_2"/>
<dbReference type="Pfam" id="PF13426">
    <property type="entry name" value="PAS_9"/>
    <property type="match status" value="1"/>
</dbReference>
<dbReference type="InterPro" id="IPR000700">
    <property type="entry name" value="PAS-assoc_C"/>
</dbReference>
<feature type="domain" description="PAS" evidence="7">
    <location>
        <begin position="138"/>
        <end position="213"/>
    </location>
</feature>
<dbReference type="InterPro" id="IPR035965">
    <property type="entry name" value="PAS-like_dom_sf"/>
</dbReference>
<dbReference type="GO" id="GO:0005886">
    <property type="term" value="C:plasma membrane"/>
    <property type="evidence" value="ECO:0007669"/>
    <property type="project" value="TreeGrafter"/>
</dbReference>
<dbReference type="KEGG" id="mhz:Metho_0316"/>
<dbReference type="InterPro" id="IPR013655">
    <property type="entry name" value="PAS_fold_3"/>
</dbReference>
<name>L0KV61_METHD</name>
<dbReference type="AlphaFoldDB" id="L0KV61"/>
<evidence type="ECO:0000256" key="5">
    <source>
        <dbReference type="ARBA" id="ARBA00022777"/>
    </source>
</evidence>
<dbReference type="Pfam" id="PF00989">
    <property type="entry name" value="PAS"/>
    <property type="match status" value="3"/>
</dbReference>
<dbReference type="InterPro" id="IPR000014">
    <property type="entry name" value="PAS"/>
</dbReference>
<evidence type="ECO:0000259" key="8">
    <source>
        <dbReference type="PROSITE" id="PS50113"/>
    </source>
</evidence>
<keyword evidence="4" id="KW-0808">Transferase</keyword>
<dbReference type="InterPro" id="IPR004358">
    <property type="entry name" value="Sig_transdc_His_kin-like_C"/>
</dbReference>
<dbReference type="SUPFAM" id="SSF55785">
    <property type="entry name" value="PYP-like sensor domain (PAS domain)"/>
    <property type="match status" value="5"/>
</dbReference>
<feature type="domain" description="PAS" evidence="7">
    <location>
        <begin position="643"/>
        <end position="713"/>
    </location>
</feature>
<keyword evidence="3" id="KW-0597">Phosphoprotein</keyword>
<feature type="domain" description="PAC" evidence="8">
    <location>
        <begin position="590"/>
        <end position="642"/>
    </location>
</feature>
<dbReference type="InterPro" id="IPR005467">
    <property type="entry name" value="His_kinase_dom"/>
</dbReference>
<accession>L0KV61</accession>
<sequence>MKKIALLQSFVDEIPNLFCRLEIHGYYVHTSFLLEENIIDEIKRNQYDAFLLDLSGTPIEELRKNHYLSEISGHIPVILIAPYVDYPLLESLGNVHISGCLIPPFSDEQLCSTIELACHNHNILKTNAYDMKNTLFEKERSYAMLLSNLPGMAYRCDNDQEWTMRFVSEGCYKLTGYDSEALLHNRDISYNRLITPENQAHIWKKYQEMLARKETFQDEYTITTAIGEVKWVWEQGKGVYADNGELIAIEGFIADITEKKKVQETLRESESRYRSLFENNHSAMLVIDPEIGSIIDANPAAVSLYGWTREELRSKTIKEINALSPFEVKEEMDRAVKGQRIRFFFKHSLADGSVRDVEVFSSPILMDRKMLLYSIINDITELNRMEQELLLNRFCIDHSVVGIFRIEEPDGRIVSVNDHACQSLGYSREELCSMTVLDIDPTFTPETWIEHRKNVRKLKSGTIETILCKKDGTEFPVEITINDMEHEGKVFYLSFAKDITKRKVAEQALKESEEFFRITLYSIADGVITTDINGNLRQMNHVAEKLTGWNEAEARGKKVEEIFNIFNEDTRQQVEIPVRRVLREGRVMGQANHKLLISKDNREIPIADSGSPIVNEKGEIIGVVLVFRDQSEERKAQRSLRESEARFRQLVENAPEAIFVQANGCFAYVNPAALRLFGVDSASQLIGKPVMERFHPDFRDIVRERIHLINDMHEEVPNIEKIYLRLDGTPFNVEISRVPIIYDGLNGSLVFFRDVTERKRVERALIRAKMVSDEANRSKTEFLANTSHELKTPLNSIIGFSELMLAGELGKISKQQKKYIGTILESGCMLLNIVNKILDISSIDYGRMDLSYTKFNLCDAIQDTCAMMQAAANRKSIKHVVDIDPQINGINADAIKFKEIVYNLVDNSIKFTPYGGIVIITATQNESHVKISVTDNGIGIAKENIERIFDPFYQVDSSTTRRYGGTGLGLALIKQFIKMHGGNIWVESEPGKGSTFTFTIPLDYGEQPIRMLQVSEDQDLDFCS</sequence>
<dbReference type="OrthoDB" id="342253at2157"/>
<dbReference type="CDD" id="cd16922">
    <property type="entry name" value="HATPase_EvgS-ArcB-TorS-like"/>
    <property type="match status" value="1"/>
</dbReference>
<dbReference type="GO" id="GO:0009927">
    <property type="term" value="F:histidine phosphotransfer kinase activity"/>
    <property type="evidence" value="ECO:0007669"/>
    <property type="project" value="TreeGrafter"/>
</dbReference>
<evidence type="ECO:0000256" key="3">
    <source>
        <dbReference type="ARBA" id="ARBA00022553"/>
    </source>
</evidence>
<feature type="domain" description="PAC" evidence="8">
    <location>
        <begin position="216"/>
        <end position="268"/>
    </location>
</feature>
<dbReference type="GO" id="GO:0006355">
    <property type="term" value="P:regulation of DNA-templated transcription"/>
    <property type="evidence" value="ECO:0007669"/>
    <property type="project" value="InterPro"/>
</dbReference>
<evidence type="ECO:0000313" key="10">
    <source>
        <dbReference type="Proteomes" id="UP000010866"/>
    </source>
</evidence>
<dbReference type="Gene3D" id="3.30.565.10">
    <property type="entry name" value="Histidine kinase-like ATPase, C-terminal domain"/>
    <property type="match status" value="1"/>
</dbReference>
<dbReference type="EC" id="2.7.13.3" evidence="2"/>
<dbReference type="InterPro" id="IPR003594">
    <property type="entry name" value="HATPase_dom"/>
</dbReference>
<proteinExistence type="predicted"/>
<feature type="domain" description="Histidine kinase" evidence="6">
    <location>
        <begin position="785"/>
        <end position="1004"/>
    </location>
</feature>
<dbReference type="FunFam" id="3.30.565.10:FF:000010">
    <property type="entry name" value="Sensor histidine kinase RcsC"/>
    <property type="match status" value="1"/>
</dbReference>
<dbReference type="Pfam" id="PF08447">
    <property type="entry name" value="PAS_3"/>
    <property type="match status" value="1"/>
</dbReference>
<dbReference type="NCBIfam" id="TIGR00229">
    <property type="entry name" value="sensory_box"/>
    <property type="match status" value="5"/>
</dbReference>
<comment type="catalytic activity">
    <reaction evidence="1">
        <text>ATP + protein L-histidine = ADP + protein N-phospho-L-histidine.</text>
        <dbReference type="EC" id="2.7.13.3"/>
    </reaction>
</comment>
<dbReference type="CDD" id="cd00130">
    <property type="entry name" value="PAS"/>
    <property type="match status" value="5"/>
</dbReference>
<evidence type="ECO:0000313" key="9">
    <source>
        <dbReference type="EMBL" id="AGB48590.1"/>
    </source>
</evidence>
<dbReference type="GeneID" id="14407422"/>
<dbReference type="SUPFAM" id="SSF52172">
    <property type="entry name" value="CheY-like"/>
    <property type="match status" value="1"/>
</dbReference>
<dbReference type="InterPro" id="IPR011006">
    <property type="entry name" value="CheY-like_superfamily"/>
</dbReference>
<dbReference type="Pfam" id="PF02518">
    <property type="entry name" value="HATPase_c"/>
    <property type="match status" value="1"/>
</dbReference>
<dbReference type="RefSeq" id="WP_015323759.1">
    <property type="nucleotide sequence ID" value="NC_019977.1"/>
</dbReference>
<dbReference type="PANTHER" id="PTHR43047">
    <property type="entry name" value="TWO-COMPONENT HISTIDINE PROTEIN KINASE"/>
    <property type="match status" value="1"/>
</dbReference>
<keyword evidence="5" id="KW-0418">Kinase</keyword>
<dbReference type="STRING" id="867904.Metho_0316"/>
<protein>
    <recommendedName>
        <fullName evidence="2">histidine kinase</fullName>
        <ecNumber evidence="2">2.7.13.3</ecNumber>
    </recommendedName>
</protein>
<gene>
    <name evidence="9" type="ordered locus">Metho_0316</name>
</gene>